<organism evidence="4 5">
    <name type="scientific">Hwanghaeella grinnelliae</name>
    <dbReference type="NCBI Taxonomy" id="2500179"/>
    <lineage>
        <taxon>Bacteria</taxon>
        <taxon>Pseudomonadati</taxon>
        <taxon>Pseudomonadota</taxon>
        <taxon>Alphaproteobacteria</taxon>
        <taxon>Rhodospirillales</taxon>
        <taxon>Rhodospirillaceae</taxon>
        <taxon>Hwanghaeella</taxon>
    </lineage>
</organism>
<dbReference type="GO" id="GO:0006635">
    <property type="term" value="P:fatty acid beta-oxidation"/>
    <property type="evidence" value="ECO:0007669"/>
    <property type="project" value="TreeGrafter"/>
</dbReference>
<proteinExistence type="inferred from homology"/>
<dbReference type="EC" id="4.2.1.17" evidence="4"/>
<evidence type="ECO:0000256" key="1">
    <source>
        <dbReference type="ARBA" id="ARBA00005254"/>
    </source>
</evidence>
<dbReference type="FunFam" id="1.10.12.10:FF:000001">
    <property type="entry name" value="Probable enoyl-CoA hydratase, mitochondrial"/>
    <property type="match status" value="1"/>
</dbReference>
<keyword evidence="2 4" id="KW-0456">Lyase</keyword>
<evidence type="ECO:0000313" key="5">
    <source>
        <dbReference type="Proteomes" id="UP000287447"/>
    </source>
</evidence>
<accession>A0A437QJU3</accession>
<dbReference type="Gene3D" id="1.10.12.10">
    <property type="entry name" value="Lyase 2-enoyl-coa Hydratase, Chain A, domain 2"/>
    <property type="match status" value="1"/>
</dbReference>
<dbReference type="InterPro" id="IPR018376">
    <property type="entry name" value="Enoyl-CoA_hyd/isom_CS"/>
</dbReference>
<name>A0A437QJU3_9PROT</name>
<dbReference type="Proteomes" id="UP000287447">
    <property type="component" value="Unassembled WGS sequence"/>
</dbReference>
<evidence type="ECO:0000313" key="4">
    <source>
        <dbReference type="EMBL" id="RVU34784.1"/>
    </source>
</evidence>
<dbReference type="Gene3D" id="3.90.226.10">
    <property type="entry name" value="2-enoyl-CoA Hydratase, Chain A, domain 1"/>
    <property type="match status" value="1"/>
</dbReference>
<dbReference type="FunFam" id="3.90.226.10:FF:000009">
    <property type="entry name" value="Carnitinyl-CoA dehydratase"/>
    <property type="match status" value="1"/>
</dbReference>
<dbReference type="InterPro" id="IPR029045">
    <property type="entry name" value="ClpP/crotonase-like_dom_sf"/>
</dbReference>
<dbReference type="SUPFAM" id="SSF52096">
    <property type="entry name" value="ClpP/crotonase"/>
    <property type="match status" value="1"/>
</dbReference>
<evidence type="ECO:0000256" key="2">
    <source>
        <dbReference type="ARBA" id="ARBA00023239"/>
    </source>
</evidence>
<dbReference type="PROSITE" id="PS00166">
    <property type="entry name" value="ENOYL_COA_HYDRATASE"/>
    <property type="match status" value="1"/>
</dbReference>
<dbReference type="Pfam" id="PF00378">
    <property type="entry name" value="ECH_1"/>
    <property type="match status" value="1"/>
</dbReference>
<comment type="similarity">
    <text evidence="1 3">Belongs to the enoyl-CoA hydratase/isomerase family.</text>
</comment>
<sequence length="264" mass="28667">MGDGDYRMIKVEAPAEHVLLVTLNRPEVANAFNTRMAEELLDVWTGIAAAPETRCAVLTGAGDRAFCAGADLKERNGMSPADWHKQHDLFERMAYALMDCPNPIIAAVNGAAYAGGFELVLGADFAYGAPSSRFALTEVTLGLIPGVGGTQNLPRAIGLRRAKELLLCGRPFSSEQALDWGVLNRICDRETLLADALATARQIAGNAPLAVRQAMAAMDEGIDQPLPQARRTEIERYTPLIDTEDRREGIAAFNEKRKPDFKGR</sequence>
<reference evidence="5" key="1">
    <citation type="submission" date="2019-01" db="EMBL/GenBank/DDBJ databases">
        <title>Gri0909 isolated from a small marine red alga.</title>
        <authorList>
            <person name="Kim J."/>
            <person name="Jeong S.E."/>
            <person name="Jeon C.O."/>
        </authorList>
    </citation>
    <scope>NUCLEOTIDE SEQUENCE [LARGE SCALE GENOMIC DNA]</scope>
    <source>
        <strain evidence="5">Gri0909</strain>
    </source>
</reference>
<dbReference type="OrthoDB" id="9795613at2"/>
<dbReference type="PANTHER" id="PTHR11941">
    <property type="entry name" value="ENOYL-COA HYDRATASE-RELATED"/>
    <property type="match status" value="1"/>
</dbReference>
<dbReference type="GO" id="GO:0004300">
    <property type="term" value="F:enoyl-CoA hydratase activity"/>
    <property type="evidence" value="ECO:0007669"/>
    <property type="project" value="UniProtKB-EC"/>
</dbReference>
<dbReference type="RefSeq" id="WP_127766936.1">
    <property type="nucleotide sequence ID" value="NZ_SADE01000003.1"/>
</dbReference>
<evidence type="ECO:0000256" key="3">
    <source>
        <dbReference type="RuleBase" id="RU003707"/>
    </source>
</evidence>
<protein>
    <submittedName>
        <fullName evidence="4">Enoyl-CoA hydratase</fullName>
        <ecNumber evidence="4">4.2.1.17</ecNumber>
    </submittedName>
</protein>
<dbReference type="InterPro" id="IPR014748">
    <property type="entry name" value="Enoyl-CoA_hydra_C"/>
</dbReference>
<dbReference type="CDD" id="cd06558">
    <property type="entry name" value="crotonase-like"/>
    <property type="match status" value="1"/>
</dbReference>
<dbReference type="EMBL" id="SADE01000003">
    <property type="protein sequence ID" value="RVU34784.1"/>
    <property type="molecule type" value="Genomic_DNA"/>
</dbReference>
<gene>
    <name evidence="4" type="ORF">EOI86_18225</name>
</gene>
<dbReference type="InterPro" id="IPR001753">
    <property type="entry name" value="Enoyl-CoA_hydra/iso"/>
</dbReference>
<keyword evidence="5" id="KW-1185">Reference proteome</keyword>
<comment type="caution">
    <text evidence="4">The sequence shown here is derived from an EMBL/GenBank/DDBJ whole genome shotgun (WGS) entry which is preliminary data.</text>
</comment>
<dbReference type="AlphaFoldDB" id="A0A437QJU3"/>
<dbReference type="PANTHER" id="PTHR11941:SF54">
    <property type="entry name" value="ENOYL-COA HYDRATASE, MITOCHONDRIAL"/>
    <property type="match status" value="1"/>
</dbReference>